<dbReference type="Gramene" id="OIT29512">
    <property type="protein sequence ID" value="OIT29512"/>
    <property type="gene ID" value="A4A49_53400"/>
</dbReference>
<dbReference type="SMR" id="A0A314KJZ9"/>
<protein>
    <submittedName>
        <fullName evidence="10">Aspartic proteinase cdr1</fullName>
    </submittedName>
</protein>
<evidence type="ECO:0000259" key="9">
    <source>
        <dbReference type="PROSITE" id="PS51767"/>
    </source>
</evidence>
<proteinExistence type="inferred from homology"/>
<dbReference type="Gene3D" id="2.40.70.10">
    <property type="entry name" value="Acid Proteases"/>
    <property type="match status" value="2"/>
</dbReference>
<keyword evidence="7" id="KW-0325">Glycoprotein</keyword>
<dbReference type="PANTHER" id="PTHR47967:SF74">
    <property type="entry name" value="ASPARTIC PROTEINASE CDR1-LIKE"/>
    <property type="match status" value="1"/>
</dbReference>
<dbReference type="EMBL" id="MJEQ01001767">
    <property type="protein sequence ID" value="OIT29512.1"/>
    <property type="molecule type" value="Genomic_DNA"/>
</dbReference>
<comment type="subcellular location">
    <subcellularLocation>
        <location evidence="1">Secreted</location>
    </subcellularLocation>
</comment>
<keyword evidence="5" id="KW-0064">Aspartyl protease</keyword>
<dbReference type="PROSITE" id="PS51767">
    <property type="entry name" value="PEPTIDASE_A1"/>
    <property type="match status" value="1"/>
</dbReference>
<sequence>MKLHCFILVFLVASISIVPHFAQSENGDFSIELIHPDSPKSPFYNPTLNQRQLMANALQRSINRANFFTSNSQLSTSIIPDIKGLYLTKISIGTRPSVKLAVVDTGSDIIWIQCQPCIHCFHQKTPIFNPKNSSTYKPISCNSTRCKNLPGSSCDIAKNTCLYSATYNDQSYSFGDLATEIFTFDDSTNISRKRRLSLSNITFGCGRRNNLTIGDVELSGIIGLGASPFSLVSQIKSTFGRRFSYCLVPFYQLNVSSRLNFGEKALISGKHMVSTPLFLKPPKVYYFLKLLGISIGNKTLRFYNSSKSGHEGNIAIDSGTTITFLPTQLYSDMETIVKNEIKLKPLRSNETQILNLCYRELHVSDVPFIKFQFQNAEVKLNAMNSFVNIGDGIVCLAFAPTETVPIFGNVAQTNFLVGYDLDKMIVYFEPTNCAKL</sequence>
<dbReference type="InterPro" id="IPR021109">
    <property type="entry name" value="Peptidase_aspartic_dom_sf"/>
</dbReference>
<keyword evidence="4" id="KW-0645">Protease</keyword>
<dbReference type="InterPro" id="IPR051708">
    <property type="entry name" value="Plant_Aspart_Prot_A1"/>
</dbReference>
<evidence type="ECO:0000256" key="4">
    <source>
        <dbReference type="ARBA" id="ARBA00022670"/>
    </source>
</evidence>
<evidence type="ECO:0000256" key="5">
    <source>
        <dbReference type="ARBA" id="ARBA00022750"/>
    </source>
</evidence>
<dbReference type="SUPFAM" id="SSF50630">
    <property type="entry name" value="Acid proteases"/>
    <property type="match status" value="1"/>
</dbReference>
<dbReference type="InterPro" id="IPR033121">
    <property type="entry name" value="PEPTIDASE_A1"/>
</dbReference>
<evidence type="ECO:0000256" key="2">
    <source>
        <dbReference type="ARBA" id="ARBA00007447"/>
    </source>
</evidence>
<evidence type="ECO:0000313" key="11">
    <source>
        <dbReference type="Proteomes" id="UP000187609"/>
    </source>
</evidence>
<dbReference type="Pfam" id="PF14543">
    <property type="entry name" value="TAXi_N"/>
    <property type="match status" value="1"/>
</dbReference>
<dbReference type="InterPro" id="IPR032799">
    <property type="entry name" value="TAXi_C"/>
</dbReference>
<keyword evidence="11" id="KW-1185">Reference proteome</keyword>
<dbReference type="Pfam" id="PF14541">
    <property type="entry name" value="TAXi_C"/>
    <property type="match status" value="1"/>
</dbReference>
<name>A0A314KJZ9_NICAT</name>
<reference evidence="10" key="1">
    <citation type="submission" date="2016-11" db="EMBL/GenBank/DDBJ databases">
        <title>The genome of Nicotiana attenuata.</title>
        <authorList>
            <person name="Xu S."/>
            <person name="Brockmoeller T."/>
            <person name="Gaquerel E."/>
            <person name="Navarro A."/>
            <person name="Kuhl H."/>
            <person name="Gase K."/>
            <person name="Ling Z."/>
            <person name="Zhou W."/>
            <person name="Kreitzer C."/>
            <person name="Stanke M."/>
            <person name="Tang H."/>
            <person name="Lyons E."/>
            <person name="Pandey P."/>
            <person name="Pandey S.P."/>
            <person name="Timmermann B."/>
            <person name="Baldwin I.T."/>
        </authorList>
    </citation>
    <scope>NUCLEOTIDE SEQUENCE [LARGE SCALE GENOMIC DNA]</scope>
    <source>
        <strain evidence="10">UT</strain>
    </source>
</reference>
<keyword evidence="3" id="KW-0964">Secreted</keyword>
<accession>A0A314KJZ9</accession>
<keyword evidence="8" id="KW-0732">Signal</keyword>
<evidence type="ECO:0000256" key="3">
    <source>
        <dbReference type="ARBA" id="ARBA00022525"/>
    </source>
</evidence>
<dbReference type="CDD" id="cd05476">
    <property type="entry name" value="pepsin_A_like_plant"/>
    <property type="match status" value="1"/>
</dbReference>
<feature type="domain" description="Peptidase A1" evidence="9">
    <location>
        <begin position="86"/>
        <end position="429"/>
    </location>
</feature>
<comment type="caution">
    <text evidence="10">The sequence shown here is derived from an EMBL/GenBank/DDBJ whole genome shotgun (WGS) entry which is preliminary data.</text>
</comment>
<dbReference type="FunFam" id="2.40.70.10:FF:000031">
    <property type="entry name" value="Aspartyl protease AED1"/>
    <property type="match status" value="1"/>
</dbReference>
<evidence type="ECO:0000256" key="6">
    <source>
        <dbReference type="ARBA" id="ARBA00022801"/>
    </source>
</evidence>
<dbReference type="InterPro" id="IPR032861">
    <property type="entry name" value="TAXi_N"/>
</dbReference>
<dbReference type="STRING" id="49451.A0A314KJZ9"/>
<dbReference type="GO" id="GO:0006508">
    <property type="term" value="P:proteolysis"/>
    <property type="evidence" value="ECO:0007669"/>
    <property type="project" value="UniProtKB-KW"/>
</dbReference>
<dbReference type="GO" id="GO:0004190">
    <property type="term" value="F:aspartic-type endopeptidase activity"/>
    <property type="evidence" value="ECO:0007669"/>
    <property type="project" value="UniProtKB-KW"/>
</dbReference>
<dbReference type="GO" id="GO:0005576">
    <property type="term" value="C:extracellular region"/>
    <property type="evidence" value="ECO:0007669"/>
    <property type="project" value="UniProtKB-SubCell"/>
</dbReference>
<dbReference type="AlphaFoldDB" id="A0A314KJZ9"/>
<dbReference type="InterPro" id="IPR034161">
    <property type="entry name" value="Pepsin-like_plant"/>
</dbReference>
<evidence type="ECO:0000256" key="7">
    <source>
        <dbReference type="ARBA" id="ARBA00023180"/>
    </source>
</evidence>
<feature type="signal peptide" evidence="8">
    <location>
        <begin position="1"/>
        <end position="24"/>
    </location>
</feature>
<evidence type="ECO:0000256" key="1">
    <source>
        <dbReference type="ARBA" id="ARBA00004613"/>
    </source>
</evidence>
<keyword evidence="6" id="KW-0378">Hydrolase</keyword>
<feature type="chain" id="PRO_5016277254" evidence="8">
    <location>
        <begin position="25"/>
        <end position="436"/>
    </location>
</feature>
<gene>
    <name evidence="10" type="primary">CDR1_2</name>
    <name evidence="10" type="ORF">A4A49_53400</name>
</gene>
<dbReference type="PANTHER" id="PTHR47967">
    <property type="entry name" value="OS07G0603500 PROTEIN-RELATED"/>
    <property type="match status" value="1"/>
</dbReference>
<dbReference type="FunFam" id="2.40.70.10:FF:000050">
    <property type="entry name" value="Aspartic proteinase CDR1"/>
    <property type="match status" value="1"/>
</dbReference>
<comment type="similarity">
    <text evidence="2">Belongs to the peptidase A1 family.</text>
</comment>
<evidence type="ECO:0000256" key="8">
    <source>
        <dbReference type="SAM" id="SignalP"/>
    </source>
</evidence>
<organism evidence="10 11">
    <name type="scientific">Nicotiana attenuata</name>
    <name type="common">Coyote tobacco</name>
    <dbReference type="NCBI Taxonomy" id="49451"/>
    <lineage>
        <taxon>Eukaryota</taxon>
        <taxon>Viridiplantae</taxon>
        <taxon>Streptophyta</taxon>
        <taxon>Embryophyta</taxon>
        <taxon>Tracheophyta</taxon>
        <taxon>Spermatophyta</taxon>
        <taxon>Magnoliopsida</taxon>
        <taxon>eudicotyledons</taxon>
        <taxon>Gunneridae</taxon>
        <taxon>Pentapetalae</taxon>
        <taxon>asterids</taxon>
        <taxon>lamiids</taxon>
        <taxon>Solanales</taxon>
        <taxon>Solanaceae</taxon>
        <taxon>Nicotianoideae</taxon>
        <taxon>Nicotianeae</taxon>
        <taxon>Nicotiana</taxon>
    </lineage>
</organism>
<dbReference type="Proteomes" id="UP000187609">
    <property type="component" value="Unassembled WGS sequence"/>
</dbReference>
<evidence type="ECO:0000313" key="10">
    <source>
        <dbReference type="EMBL" id="OIT29512.1"/>
    </source>
</evidence>